<protein>
    <submittedName>
        <fullName evidence="2">Uncharacterized protein</fullName>
    </submittedName>
</protein>
<evidence type="ECO:0000256" key="1">
    <source>
        <dbReference type="SAM" id="MobiDB-lite"/>
    </source>
</evidence>
<dbReference type="AlphaFoldDB" id="A0AAD9RF03"/>
<accession>A0AAD9RF03</accession>
<organism evidence="2 3">
    <name type="scientific">Odynerus spinipes</name>
    <dbReference type="NCBI Taxonomy" id="1348599"/>
    <lineage>
        <taxon>Eukaryota</taxon>
        <taxon>Metazoa</taxon>
        <taxon>Ecdysozoa</taxon>
        <taxon>Arthropoda</taxon>
        <taxon>Hexapoda</taxon>
        <taxon>Insecta</taxon>
        <taxon>Pterygota</taxon>
        <taxon>Neoptera</taxon>
        <taxon>Endopterygota</taxon>
        <taxon>Hymenoptera</taxon>
        <taxon>Apocrita</taxon>
        <taxon>Aculeata</taxon>
        <taxon>Vespoidea</taxon>
        <taxon>Vespidae</taxon>
        <taxon>Eumeninae</taxon>
        <taxon>Odynerus</taxon>
    </lineage>
</organism>
<keyword evidence="3" id="KW-1185">Reference proteome</keyword>
<evidence type="ECO:0000313" key="2">
    <source>
        <dbReference type="EMBL" id="KAK2578547.1"/>
    </source>
</evidence>
<evidence type="ECO:0000313" key="3">
    <source>
        <dbReference type="Proteomes" id="UP001258017"/>
    </source>
</evidence>
<reference evidence="2" key="2">
    <citation type="journal article" date="2023" name="Commun. Biol.">
        <title>Intrasexual cuticular hydrocarbon dimorphism in a wasp sheds light on hydrocarbon biosynthesis genes in Hymenoptera.</title>
        <authorList>
            <person name="Moris V.C."/>
            <person name="Podsiadlowski L."/>
            <person name="Martin S."/>
            <person name="Oeyen J.P."/>
            <person name="Donath A."/>
            <person name="Petersen M."/>
            <person name="Wilbrandt J."/>
            <person name="Misof B."/>
            <person name="Liedtke D."/>
            <person name="Thamm M."/>
            <person name="Scheiner R."/>
            <person name="Schmitt T."/>
            <person name="Niehuis O."/>
        </authorList>
    </citation>
    <scope>NUCLEOTIDE SEQUENCE</scope>
    <source>
        <strain evidence="2">GBR_01_08_01A</strain>
    </source>
</reference>
<name>A0AAD9RF03_9HYME</name>
<comment type="caution">
    <text evidence="2">The sequence shown here is derived from an EMBL/GenBank/DDBJ whole genome shotgun (WGS) entry which is preliminary data.</text>
</comment>
<reference evidence="2" key="1">
    <citation type="submission" date="2021-08" db="EMBL/GenBank/DDBJ databases">
        <authorList>
            <person name="Misof B."/>
            <person name="Oliver O."/>
            <person name="Podsiadlowski L."/>
            <person name="Donath A."/>
            <person name="Peters R."/>
            <person name="Mayer C."/>
            <person name="Rust J."/>
            <person name="Gunkel S."/>
            <person name="Lesny P."/>
            <person name="Martin S."/>
            <person name="Oeyen J.P."/>
            <person name="Petersen M."/>
            <person name="Panagiotis P."/>
            <person name="Wilbrandt J."/>
            <person name="Tanja T."/>
        </authorList>
    </citation>
    <scope>NUCLEOTIDE SEQUENCE</scope>
    <source>
        <strain evidence="2">GBR_01_08_01A</strain>
        <tissue evidence="2">Thorax + abdomen</tissue>
    </source>
</reference>
<proteinExistence type="predicted"/>
<feature type="region of interest" description="Disordered" evidence="1">
    <location>
        <begin position="1"/>
        <end position="24"/>
    </location>
</feature>
<dbReference type="EMBL" id="JAIFRP010000235">
    <property type="protein sequence ID" value="KAK2578547.1"/>
    <property type="molecule type" value="Genomic_DNA"/>
</dbReference>
<sequence>MKSDSEASDICTNKRRRHDNVESDSDLEEIVFPLRNRCRIISDDEEEIQNKNREWNVSSQEWIWKDTENITKV</sequence>
<gene>
    <name evidence="2" type="ORF">KPH14_012576</name>
</gene>
<dbReference type="Proteomes" id="UP001258017">
    <property type="component" value="Unassembled WGS sequence"/>
</dbReference>